<dbReference type="Proteomes" id="UP000559182">
    <property type="component" value="Unassembled WGS sequence"/>
</dbReference>
<proteinExistence type="predicted"/>
<protein>
    <submittedName>
        <fullName evidence="4">Putative GTP pyrophosphokinase</fullName>
        <ecNumber evidence="4">2.7.6.5</ecNumber>
    </submittedName>
</protein>
<dbReference type="EMBL" id="JACHVQ010000007">
    <property type="protein sequence ID" value="MBB2894690.1"/>
    <property type="molecule type" value="Genomic_DNA"/>
</dbReference>
<feature type="region of interest" description="Disordered" evidence="1">
    <location>
        <begin position="228"/>
        <end position="306"/>
    </location>
</feature>
<feature type="compositionally biased region" description="Basic residues" evidence="1">
    <location>
        <begin position="294"/>
        <end position="306"/>
    </location>
</feature>
<dbReference type="PANTHER" id="PTHR47837">
    <property type="entry name" value="GTP PYROPHOSPHOKINASE YJBM"/>
    <property type="match status" value="1"/>
</dbReference>
<dbReference type="InterPro" id="IPR007685">
    <property type="entry name" value="RelA_SpoT"/>
</dbReference>
<dbReference type="SUPFAM" id="SSF81301">
    <property type="entry name" value="Nucleotidyltransferase"/>
    <property type="match status" value="1"/>
</dbReference>
<evidence type="ECO:0000256" key="1">
    <source>
        <dbReference type="SAM" id="MobiDB-lite"/>
    </source>
</evidence>
<sequence>MSIDEQREDAGGGVPAEPLILHPEQEVTFGQVRAIGQRMQRFMLEYEFALSEVETKITILSDEFRRMHDYNPIEHVSSRVKTIDSLVEKLDRRGVPAELEAIREQITDIAGIRVTCSFVGDAYMLFDLLTRQEDVTVRIVKDYIAQPKPNGYKSLHAIVDIPVFLSTGKVLVPVEIQFRTIAMDFWASLEHKIYYKYDQDVPAALLAELKDAADVADALDTTMDRLHKRVRGADSAPGRTAEAPEPRRPSYGDQGDAGQDDHRSGELARRCRLVEELPRQQRAHDDARLACRRDQRHRRRGHRLQH</sequence>
<evidence type="ECO:0000313" key="4">
    <source>
        <dbReference type="EMBL" id="MBB2894690.1"/>
    </source>
</evidence>
<organism evidence="4 5">
    <name type="scientific">Flexivirga oryzae</name>
    <dbReference type="NCBI Taxonomy" id="1794944"/>
    <lineage>
        <taxon>Bacteria</taxon>
        <taxon>Bacillati</taxon>
        <taxon>Actinomycetota</taxon>
        <taxon>Actinomycetes</taxon>
        <taxon>Micrococcales</taxon>
        <taxon>Dermacoccaceae</taxon>
        <taxon>Flexivirga</taxon>
    </lineage>
</organism>
<accession>A0A839NAC3</accession>
<dbReference type="EC" id="2.7.6.5" evidence="4"/>
<dbReference type="EMBL" id="JACHVQ010000005">
    <property type="protein sequence ID" value="MBB2894206.1"/>
    <property type="molecule type" value="Genomic_DNA"/>
</dbReference>
<reference evidence="4 5" key="1">
    <citation type="submission" date="2020-08" db="EMBL/GenBank/DDBJ databases">
        <title>Sequencing the genomes of 1000 actinobacteria strains.</title>
        <authorList>
            <person name="Klenk H.-P."/>
        </authorList>
    </citation>
    <scope>NUCLEOTIDE SEQUENCE [LARGE SCALE GENOMIC DNA]</scope>
    <source>
        <strain evidence="4 5">DSM 105369</strain>
    </source>
</reference>
<dbReference type="Pfam" id="PF04607">
    <property type="entry name" value="RelA_SpoT"/>
    <property type="match status" value="1"/>
</dbReference>
<comment type="caution">
    <text evidence="4">The sequence shown here is derived from an EMBL/GenBank/DDBJ whole genome shotgun (WGS) entry which is preliminary data.</text>
</comment>
<dbReference type="Gene3D" id="3.30.460.10">
    <property type="entry name" value="Beta Polymerase, domain 2"/>
    <property type="match status" value="1"/>
</dbReference>
<keyword evidence="4" id="KW-0418">Kinase</keyword>
<keyword evidence="5" id="KW-1185">Reference proteome</keyword>
<evidence type="ECO:0000313" key="5">
    <source>
        <dbReference type="Proteomes" id="UP000559182"/>
    </source>
</evidence>
<dbReference type="GO" id="GO:0015969">
    <property type="term" value="P:guanosine tetraphosphate metabolic process"/>
    <property type="evidence" value="ECO:0007669"/>
    <property type="project" value="InterPro"/>
</dbReference>
<name>A0A839NAC3_9MICO</name>
<dbReference type="InterPro" id="IPR043519">
    <property type="entry name" value="NT_sf"/>
</dbReference>
<dbReference type="PANTHER" id="PTHR47837:SF2">
    <property type="entry name" value="GTP PYROPHOSPHOKINASE YWAC"/>
    <property type="match status" value="1"/>
</dbReference>
<keyword evidence="4" id="KW-0808">Transferase</keyword>
<gene>
    <name evidence="3" type="ORF">FHU39_004248</name>
    <name evidence="4" type="ORF">FHU39_004741</name>
</gene>
<dbReference type="AlphaFoldDB" id="A0A839NAC3"/>
<evidence type="ECO:0000259" key="2">
    <source>
        <dbReference type="SMART" id="SM00954"/>
    </source>
</evidence>
<feature type="compositionally biased region" description="Basic and acidic residues" evidence="1">
    <location>
        <begin position="259"/>
        <end position="293"/>
    </location>
</feature>
<feature type="domain" description="RelA/SpoT" evidence="2">
    <location>
        <begin position="78"/>
        <end position="201"/>
    </location>
</feature>
<dbReference type="CDD" id="cd05399">
    <property type="entry name" value="NT_Rel-Spo_like"/>
    <property type="match status" value="1"/>
</dbReference>
<dbReference type="GO" id="GO:0016301">
    <property type="term" value="F:kinase activity"/>
    <property type="evidence" value="ECO:0007669"/>
    <property type="project" value="UniProtKB-KW"/>
</dbReference>
<dbReference type="InterPro" id="IPR052366">
    <property type="entry name" value="GTP_Pyrophosphokinase"/>
</dbReference>
<evidence type="ECO:0000313" key="3">
    <source>
        <dbReference type="EMBL" id="MBB2894206.1"/>
    </source>
</evidence>
<dbReference type="GO" id="GO:0008728">
    <property type="term" value="F:GTP diphosphokinase activity"/>
    <property type="evidence" value="ECO:0007669"/>
    <property type="project" value="UniProtKB-EC"/>
</dbReference>
<dbReference type="SMART" id="SM00954">
    <property type="entry name" value="RelA_SpoT"/>
    <property type="match status" value="1"/>
</dbReference>
<dbReference type="Gene3D" id="1.10.287.860">
    <property type="entry name" value="Nucleotidyltransferase"/>
    <property type="match status" value="1"/>
</dbReference>